<organism evidence="3 4">
    <name type="scientific">Prevotella histicola</name>
    <dbReference type="NCBI Taxonomy" id="470565"/>
    <lineage>
        <taxon>Bacteria</taxon>
        <taxon>Pseudomonadati</taxon>
        <taxon>Bacteroidota</taxon>
        <taxon>Bacteroidia</taxon>
        <taxon>Bacteroidales</taxon>
        <taxon>Prevotellaceae</taxon>
        <taxon>Prevotella</taxon>
    </lineage>
</organism>
<evidence type="ECO:0000313" key="3">
    <source>
        <dbReference type="EMBL" id="MBF1414346.1"/>
    </source>
</evidence>
<gene>
    <name evidence="3" type="ORF">HXN33_02075</name>
</gene>
<evidence type="ECO:0000256" key="1">
    <source>
        <dbReference type="SAM" id="MobiDB-lite"/>
    </source>
</evidence>
<dbReference type="EMBL" id="JABZSQ010000019">
    <property type="protein sequence ID" value="MBF1414346.1"/>
    <property type="molecule type" value="Genomic_DNA"/>
</dbReference>
<reference evidence="3" key="1">
    <citation type="submission" date="2020-04" db="EMBL/GenBank/DDBJ databases">
        <title>Deep metagenomics examines the oral microbiome during advanced dental caries in children, revealing novel taxa and co-occurrences with host molecules.</title>
        <authorList>
            <person name="Baker J.L."/>
            <person name="Morton J.T."/>
            <person name="Dinis M."/>
            <person name="Alvarez R."/>
            <person name="Tran N.C."/>
            <person name="Knight R."/>
            <person name="Edlund A."/>
        </authorList>
    </citation>
    <scope>NUCLEOTIDE SEQUENCE</scope>
    <source>
        <strain evidence="3">JCVI_25_bin.9</strain>
    </source>
</reference>
<dbReference type="Pfam" id="PF17236">
    <property type="entry name" value="SU10_MCP"/>
    <property type="match status" value="1"/>
</dbReference>
<dbReference type="AlphaFoldDB" id="A0A930N420"/>
<feature type="signal peptide" evidence="2">
    <location>
        <begin position="1"/>
        <end position="28"/>
    </location>
</feature>
<feature type="region of interest" description="Disordered" evidence="1">
    <location>
        <begin position="42"/>
        <end position="65"/>
    </location>
</feature>
<keyword evidence="2" id="KW-0732">Signal</keyword>
<accession>A0A930N420</accession>
<feature type="chain" id="PRO_5037472616" evidence="2">
    <location>
        <begin position="29"/>
        <end position="471"/>
    </location>
</feature>
<dbReference type="Proteomes" id="UP000757461">
    <property type="component" value="Unassembled WGS sequence"/>
</dbReference>
<protein>
    <submittedName>
        <fullName evidence="3">Uncharacterized protein</fullName>
    </submittedName>
</protein>
<evidence type="ECO:0000313" key="4">
    <source>
        <dbReference type="Proteomes" id="UP000757461"/>
    </source>
</evidence>
<name>A0A930N420_9BACT</name>
<sequence>MKKSSSFLCRIMLTLLAIVMGASNGVLMANASALPDAGKTNAGAEGTGGTDGIATETQGRTDGDENFYMSDVDQRIIKIRPMATPVDQISRFAKSSSCDSFVVKYYSVGTREIKCTTTKKVEAMTTGASTSLPVSDTNMFTLDDTIRVVGVKGVTDPNTGKAYTGSNIPDLVLCVCGKDASTNVPTVYAVNGSMDNTSKQPIFVPEIKSGATLVRMGKACGELDVQTGRFNNIPTPETQYCQNFMIQVEQATFDKIASKEVNWNFSDLEEDGIYDMRLAMENSYLFGVKNVIKHIAKEGMNTWFTGGIWWMAGKDIEVGKWDAAKNCAVISDEDLVDITKDLFVGTGIGNKRKILLCGSDMLSAFSKIKSDKFRLKDTVEVWNLKFKSWDTDFGEVLTVHHELFDVNGMSDCGFALDPEYLSKKTHISWGRNILDLKKAGVRNTDAVVIQEVSCLYLRYAKAHARMKLAHA</sequence>
<evidence type="ECO:0000256" key="2">
    <source>
        <dbReference type="SAM" id="SignalP"/>
    </source>
</evidence>
<comment type="caution">
    <text evidence="3">The sequence shown here is derived from an EMBL/GenBank/DDBJ whole genome shotgun (WGS) entry which is preliminary data.</text>
</comment>
<dbReference type="InterPro" id="IPR035198">
    <property type="entry name" value="SU10_MCP"/>
</dbReference>
<proteinExistence type="predicted"/>